<evidence type="ECO:0000313" key="4">
    <source>
        <dbReference type="Proteomes" id="UP001198602"/>
    </source>
</evidence>
<dbReference type="PANTHER" id="PTHR12147">
    <property type="entry name" value="METALLOPEPTIDASE M28 FAMILY MEMBER"/>
    <property type="match status" value="1"/>
</dbReference>
<comment type="caution">
    <text evidence="3">The sequence shown here is derived from an EMBL/GenBank/DDBJ whole genome shotgun (WGS) entry which is preliminary data.</text>
</comment>
<keyword evidence="4" id="KW-1185">Reference proteome</keyword>
<name>A0ABS7YCA4_9BURK</name>
<dbReference type="Pfam" id="PF04389">
    <property type="entry name" value="Peptidase_M28"/>
    <property type="match status" value="1"/>
</dbReference>
<dbReference type="SUPFAM" id="SSF53187">
    <property type="entry name" value="Zn-dependent exopeptidases"/>
    <property type="match status" value="1"/>
</dbReference>
<feature type="transmembrane region" description="Helical" evidence="1">
    <location>
        <begin position="340"/>
        <end position="358"/>
    </location>
</feature>
<feature type="transmembrane region" description="Helical" evidence="1">
    <location>
        <begin position="370"/>
        <end position="389"/>
    </location>
</feature>
<keyword evidence="1" id="KW-0472">Membrane</keyword>
<feature type="domain" description="Peptidase M28" evidence="2">
    <location>
        <begin position="119"/>
        <end position="252"/>
    </location>
</feature>
<feature type="transmembrane region" description="Helical" evidence="1">
    <location>
        <begin position="409"/>
        <end position="426"/>
    </location>
</feature>
<dbReference type="EMBL" id="JAHYBX010000002">
    <property type="protein sequence ID" value="MCA1855995.1"/>
    <property type="molecule type" value="Genomic_DNA"/>
</dbReference>
<feature type="transmembrane region" description="Helical" evidence="1">
    <location>
        <begin position="460"/>
        <end position="478"/>
    </location>
</feature>
<dbReference type="PANTHER" id="PTHR12147:SF26">
    <property type="entry name" value="PEPTIDASE M28 DOMAIN-CONTAINING PROTEIN"/>
    <property type="match status" value="1"/>
</dbReference>
<feature type="transmembrane region" description="Helical" evidence="1">
    <location>
        <begin position="433"/>
        <end position="454"/>
    </location>
</feature>
<keyword evidence="1" id="KW-1133">Transmembrane helix</keyword>
<sequence>MFTAGIPTAPARAPGRAALGVGLLIAVVLLALGWLTRPAAPPAPDAQAAPRLAPMLRHMALLGAAPRPIATAANAAARAYIVGQLRGIGLAPQVQTATVQKSSIRKWGGTHVTLGVVHNIVVHLPGSAPDRLRRPALLIAAHYDSGTLTPGAALGNRGVAPVAALIETARALHTGQAHLNDIVLLFADGEDVGALGASGFVQQHPLARRIGLVLKFDGTGGAGPLVLADASGAGSQVLRGWAAATPGMPGSALTARLYRLLPDMPRTGPLADIDAPALLFANTGRRAAAERPDPVLLAQLGDSMLRLAQQFGNVPLARGARQPHAWFTLPVLGQVRHPAILSWGLAALAALLLVRGYHTTLARSAAGAVPLLRGFFGVAVLLLATRMLLWERRHELAALTRDQDGGAALVFALAGACLFIGALYLLRRLAGAASVFLGTMAWLAVALLGVLALAPDAAYLLAWPLVAALAAFTALQTPRDTNSRFLILALGLVPALLLFVPALRTSWSALAPHGIYLPALVLTVMLLCFASLLLLLPLGRVVGAALLLATALAPGLATPGQPARTQAMQATLAEHPARAPEGLVYFKDMNSWRAYWLLRDERQGRPLDRWTRELFPNLTKPEVQVDVFGWNSPRQWLAIAPREDAIAYPEAFMLKNPRLARPGQRPALRQVEFTLRSKNRAPHIEMWAAGTKPQRSTLNGRQLTARESAWSLSLYGMQDRLLRFTLDAPADDILAVVVEERMPGLPVHLLPPGGPHRLAGTGMTVSSDVLRFY</sequence>
<feature type="transmembrane region" description="Helical" evidence="1">
    <location>
        <begin position="515"/>
        <end position="536"/>
    </location>
</feature>
<dbReference type="Proteomes" id="UP001198602">
    <property type="component" value="Unassembled WGS sequence"/>
</dbReference>
<evidence type="ECO:0000259" key="2">
    <source>
        <dbReference type="Pfam" id="PF04389"/>
    </source>
</evidence>
<reference evidence="3 4" key="1">
    <citation type="submission" date="2021-07" db="EMBL/GenBank/DDBJ databases">
        <title>Characterization of Violacein-producing bacteria and related species.</title>
        <authorList>
            <person name="Wilson H.S."/>
            <person name="De Leon M.E."/>
        </authorList>
    </citation>
    <scope>NUCLEOTIDE SEQUENCE [LARGE SCALE GENOMIC DNA]</scope>
    <source>
        <strain evidence="3 4">HSC-2F05</strain>
    </source>
</reference>
<dbReference type="RefSeq" id="WP_225238335.1">
    <property type="nucleotide sequence ID" value="NZ_JAHYBX010000002.1"/>
</dbReference>
<evidence type="ECO:0000256" key="1">
    <source>
        <dbReference type="SAM" id="Phobius"/>
    </source>
</evidence>
<keyword evidence="1" id="KW-0812">Transmembrane</keyword>
<dbReference type="InterPro" id="IPR045175">
    <property type="entry name" value="M28_fam"/>
</dbReference>
<feature type="transmembrane region" description="Helical" evidence="1">
    <location>
        <begin position="485"/>
        <end position="503"/>
    </location>
</feature>
<protein>
    <submittedName>
        <fullName evidence="3">M28 family metallopeptidase</fullName>
    </submittedName>
</protein>
<gene>
    <name evidence="3" type="ORF">LE190_08670</name>
</gene>
<dbReference type="Gene3D" id="3.40.630.10">
    <property type="entry name" value="Zn peptidases"/>
    <property type="match status" value="1"/>
</dbReference>
<accession>A0ABS7YCA4</accession>
<evidence type="ECO:0000313" key="3">
    <source>
        <dbReference type="EMBL" id="MCA1855995.1"/>
    </source>
</evidence>
<proteinExistence type="predicted"/>
<dbReference type="InterPro" id="IPR007484">
    <property type="entry name" value="Peptidase_M28"/>
</dbReference>
<organism evidence="3 4">
    <name type="scientific">Massilia hydrophila</name>
    <dbReference type="NCBI Taxonomy" id="3044279"/>
    <lineage>
        <taxon>Bacteria</taxon>
        <taxon>Pseudomonadati</taxon>
        <taxon>Pseudomonadota</taxon>
        <taxon>Betaproteobacteria</taxon>
        <taxon>Burkholderiales</taxon>
        <taxon>Oxalobacteraceae</taxon>
        <taxon>Telluria group</taxon>
        <taxon>Massilia</taxon>
    </lineage>
</organism>